<organism evidence="3 4">
    <name type="scientific">Prosthecobacter fluviatilis</name>
    <dbReference type="NCBI Taxonomy" id="445931"/>
    <lineage>
        <taxon>Bacteria</taxon>
        <taxon>Pseudomonadati</taxon>
        <taxon>Verrucomicrobiota</taxon>
        <taxon>Verrucomicrobiia</taxon>
        <taxon>Verrucomicrobiales</taxon>
        <taxon>Verrucomicrobiaceae</taxon>
        <taxon>Prosthecobacter</taxon>
    </lineage>
</organism>
<accession>A0ABW0KWB8</accession>
<gene>
    <name evidence="3" type="ORF">ACFQDI_23515</name>
</gene>
<name>A0ABW0KWB8_9BACT</name>
<keyword evidence="4" id="KW-1185">Reference proteome</keyword>
<dbReference type="InterPro" id="IPR041652">
    <property type="entry name" value="DUF5616"/>
</dbReference>
<evidence type="ECO:0000259" key="2">
    <source>
        <dbReference type="Pfam" id="PF18481"/>
    </source>
</evidence>
<sequence length="241" mass="25858">MSSAERHRGRHPADEELFGAQAVPALRVAVAELSWLLSRGYARNSAVKLVGDRHELRERQRLAACRAACGDAARVARARQHLPAEALRGRAVMVDGFNLLVSLEAALSGGVLLRGRDGCLRDMSSVHGSYHAVVETDAALALVGERLAELHTASVHWLLDKPVSNSGRLAGRIRELGEQHGWPWTVEAVFNPDSTLIAARDVVVVSSDAVVIDGAAGWYNLAADLILGGRCGQAWVVELGK</sequence>
<dbReference type="Pfam" id="PF04256">
    <property type="entry name" value="DUF434"/>
    <property type="match status" value="1"/>
</dbReference>
<dbReference type="EMBL" id="JBHSMQ010000013">
    <property type="protein sequence ID" value="MFC5457858.1"/>
    <property type="molecule type" value="Genomic_DNA"/>
</dbReference>
<feature type="domain" description="DUF5616" evidence="2">
    <location>
        <begin position="85"/>
        <end position="223"/>
    </location>
</feature>
<protein>
    <submittedName>
        <fullName evidence="3">DUF434 domain-containing protein</fullName>
    </submittedName>
</protein>
<reference evidence="4" key="1">
    <citation type="journal article" date="2019" name="Int. J. Syst. Evol. Microbiol.">
        <title>The Global Catalogue of Microorganisms (GCM) 10K type strain sequencing project: providing services to taxonomists for standard genome sequencing and annotation.</title>
        <authorList>
            <consortium name="The Broad Institute Genomics Platform"/>
            <consortium name="The Broad Institute Genome Sequencing Center for Infectious Disease"/>
            <person name="Wu L."/>
            <person name="Ma J."/>
        </authorList>
    </citation>
    <scope>NUCLEOTIDE SEQUENCE [LARGE SCALE GENOMIC DNA]</scope>
    <source>
        <strain evidence="4">CGMCC 4.1469</strain>
    </source>
</reference>
<dbReference type="Proteomes" id="UP001596052">
    <property type="component" value="Unassembled WGS sequence"/>
</dbReference>
<dbReference type="RefSeq" id="WP_377171616.1">
    <property type="nucleotide sequence ID" value="NZ_JBHSMQ010000013.1"/>
</dbReference>
<dbReference type="Pfam" id="PF18481">
    <property type="entry name" value="DUF5616"/>
    <property type="match status" value="1"/>
</dbReference>
<dbReference type="PANTHER" id="PTHR42252">
    <property type="entry name" value="DUF5616 DOMAIN-CONTAINING PROTEIN"/>
    <property type="match status" value="1"/>
</dbReference>
<evidence type="ECO:0000313" key="3">
    <source>
        <dbReference type="EMBL" id="MFC5457858.1"/>
    </source>
</evidence>
<dbReference type="InterPro" id="IPR007368">
    <property type="entry name" value="DUF434"/>
</dbReference>
<feature type="domain" description="DUF434" evidence="1">
    <location>
        <begin position="26"/>
        <end position="78"/>
    </location>
</feature>
<proteinExistence type="predicted"/>
<evidence type="ECO:0000313" key="4">
    <source>
        <dbReference type="Proteomes" id="UP001596052"/>
    </source>
</evidence>
<dbReference type="PANTHER" id="PTHR42252:SF1">
    <property type="entry name" value="DUF434 DOMAIN-CONTAINING PROTEIN"/>
    <property type="match status" value="1"/>
</dbReference>
<evidence type="ECO:0000259" key="1">
    <source>
        <dbReference type="Pfam" id="PF04256"/>
    </source>
</evidence>
<comment type="caution">
    <text evidence="3">The sequence shown here is derived from an EMBL/GenBank/DDBJ whole genome shotgun (WGS) entry which is preliminary data.</text>
</comment>